<dbReference type="PRINTS" id="PR00368">
    <property type="entry name" value="FADPNR"/>
</dbReference>
<evidence type="ECO:0000256" key="2">
    <source>
        <dbReference type="ARBA" id="ARBA00023002"/>
    </source>
</evidence>
<accession>A0A432WLZ2</accession>
<dbReference type="EMBL" id="PIPO01000001">
    <property type="protein sequence ID" value="RUO34836.1"/>
    <property type="molecule type" value="Genomic_DNA"/>
</dbReference>
<dbReference type="InterPro" id="IPR036188">
    <property type="entry name" value="FAD/NAD-bd_sf"/>
</dbReference>
<evidence type="ECO:0000313" key="4">
    <source>
        <dbReference type="EMBL" id="RUO34836.1"/>
    </source>
</evidence>
<dbReference type="SUPFAM" id="SSF51905">
    <property type="entry name" value="FAD/NAD(P)-binding domain"/>
    <property type="match status" value="1"/>
</dbReference>
<protein>
    <submittedName>
        <fullName evidence="4">Thioredoxin reductase</fullName>
    </submittedName>
</protein>
<keyword evidence="1" id="KW-0285">Flavoprotein</keyword>
<dbReference type="Proteomes" id="UP000287823">
    <property type="component" value="Unassembled WGS sequence"/>
</dbReference>
<sequence>MLDVLIVGGNFAGLAAAMPLVRGHRKVVVLDTKTPRNRFARVSHGVFCLDGQQPAGIHAVALSQLQQYPTFAYQEDEAVTISLINSGFVVTTKTGSRYQAKKIILACGVKDQLPDIPGLHSHWGRSVIHCPYCHGYELSGGPLGVLATHVMSPHQAAMIPDWGATTFFTQGDLELSSEQAETLGNRGVAIEQTPVIEIVGDGEQLSSVVLEDGRSIVLRGLYVAPTITIQSPLVDALALELNETPMGTFIAVDEFKESSLKGVFVAGDMSNPMQNGTFAIASGTMAGVAAHRALMFNL</sequence>
<dbReference type="PRINTS" id="PR00469">
    <property type="entry name" value="PNDRDTASEII"/>
</dbReference>
<dbReference type="AlphaFoldDB" id="A0A432WLZ2"/>
<dbReference type="RefSeq" id="WP_126797873.1">
    <property type="nucleotide sequence ID" value="NZ_PIPO01000001.1"/>
</dbReference>
<gene>
    <name evidence="4" type="ORF">CWE14_02225</name>
</gene>
<dbReference type="InterPro" id="IPR050097">
    <property type="entry name" value="Ferredoxin-NADP_redctase_2"/>
</dbReference>
<dbReference type="PANTHER" id="PTHR48105">
    <property type="entry name" value="THIOREDOXIN REDUCTASE 1-RELATED-RELATED"/>
    <property type="match status" value="1"/>
</dbReference>
<name>A0A432WLZ2_9GAMM</name>
<reference evidence="4 5" key="1">
    <citation type="journal article" date="2011" name="Front. Microbiol.">
        <title>Genomic signatures of strain selection and enhancement in Bacillus atrophaeus var. globigii, a historical biowarfare simulant.</title>
        <authorList>
            <person name="Gibbons H.S."/>
            <person name="Broomall S.M."/>
            <person name="McNew L.A."/>
            <person name="Daligault H."/>
            <person name="Chapman C."/>
            <person name="Bruce D."/>
            <person name="Karavis M."/>
            <person name="Krepps M."/>
            <person name="McGregor P.A."/>
            <person name="Hong C."/>
            <person name="Park K.H."/>
            <person name="Akmal A."/>
            <person name="Feldman A."/>
            <person name="Lin J.S."/>
            <person name="Chang W.E."/>
            <person name="Higgs B.W."/>
            <person name="Demirev P."/>
            <person name="Lindquist J."/>
            <person name="Liem A."/>
            <person name="Fochler E."/>
            <person name="Read T.D."/>
            <person name="Tapia R."/>
            <person name="Johnson S."/>
            <person name="Bishop-Lilly K.A."/>
            <person name="Detter C."/>
            <person name="Han C."/>
            <person name="Sozhamannan S."/>
            <person name="Rosenzweig C.N."/>
            <person name="Skowronski E.W."/>
        </authorList>
    </citation>
    <scope>NUCLEOTIDE SEQUENCE [LARGE SCALE GENOMIC DNA]</scope>
    <source>
        <strain evidence="4 5">Y4G10-17</strain>
    </source>
</reference>
<dbReference type="Gene3D" id="3.50.50.60">
    <property type="entry name" value="FAD/NAD(P)-binding domain"/>
    <property type="match status" value="2"/>
</dbReference>
<dbReference type="GO" id="GO:0016491">
    <property type="term" value="F:oxidoreductase activity"/>
    <property type="evidence" value="ECO:0007669"/>
    <property type="project" value="UniProtKB-KW"/>
</dbReference>
<evidence type="ECO:0000256" key="1">
    <source>
        <dbReference type="ARBA" id="ARBA00022630"/>
    </source>
</evidence>
<keyword evidence="5" id="KW-1185">Reference proteome</keyword>
<feature type="domain" description="FAD/NAD(P)-binding" evidence="3">
    <location>
        <begin position="3"/>
        <end position="280"/>
    </location>
</feature>
<evidence type="ECO:0000259" key="3">
    <source>
        <dbReference type="Pfam" id="PF07992"/>
    </source>
</evidence>
<proteinExistence type="predicted"/>
<keyword evidence="2" id="KW-0560">Oxidoreductase</keyword>
<organism evidence="4 5">
    <name type="scientific">Aliidiomarina soli</name>
    <dbReference type="NCBI Taxonomy" id="1928574"/>
    <lineage>
        <taxon>Bacteria</taxon>
        <taxon>Pseudomonadati</taxon>
        <taxon>Pseudomonadota</taxon>
        <taxon>Gammaproteobacteria</taxon>
        <taxon>Alteromonadales</taxon>
        <taxon>Idiomarinaceae</taxon>
        <taxon>Aliidiomarina</taxon>
    </lineage>
</organism>
<comment type="caution">
    <text evidence="4">The sequence shown here is derived from an EMBL/GenBank/DDBJ whole genome shotgun (WGS) entry which is preliminary data.</text>
</comment>
<dbReference type="Pfam" id="PF07992">
    <property type="entry name" value="Pyr_redox_2"/>
    <property type="match status" value="1"/>
</dbReference>
<evidence type="ECO:0000313" key="5">
    <source>
        <dbReference type="Proteomes" id="UP000287823"/>
    </source>
</evidence>
<dbReference type="InterPro" id="IPR023753">
    <property type="entry name" value="FAD/NAD-binding_dom"/>
</dbReference>